<feature type="non-terminal residue" evidence="1">
    <location>
        <position position="91"/>
    </location>
</feature>
<sequence length="91" mass="10326">VEIQDLISGNRYDGKDDFAVVLQPFLQTSFIPTIGVGEVDTSFFSVDCFHISERAHAEMAIALWNNMLEPLGRKQAFNNFTYDRSKIHCPT</sequence>
<dbReference type="AlphaFoldDB" id="Q4RZI0"/>
<evidence type="ECO:0000313" key="1">
    <source>
        <dbReference type="EMBL" id="CAG06202.1"/>
    </source>
</evidence>
<dbReference type="GO" id="GO:0006644">
    <property type="term" value="P:phospholipid metabolic process"/>
    <property type="evidence" value="ECO:0007669"/>
    <property type="project" value="TreeGrafter"/>
</dbReference>
<dbReference type="GO" id="GO:0004623">
    <property type="term" value="F:phospholipase A2 activity"/>
    <property type="evidence" value="ECO:0007669"/>
    <property type="project" value="TreeGrafter"/>
</dbReference>
<reference evidence="1" key="2">
    <citation type="submission" date="2004-02" db="EMBL/GenBank/DDBJ databases">
        <authorList>
            <consortium name="Genoscope"/>
            <consortium name="Whitehead Institute Centre for Genome Research"/>
        </authorList>
    </citation>
    <scope>NUCLEOTIDE SEQUENCE</scope>
</reference>
<proteinExistence type="predicted"/>
<dbReference type="EMBL" id="CAAE01014882">
    <property type="protein sequence ID" value="CAG06202.1"/>
    <property type="molecule type" value="Genomic_DNA"/>
</dbReference>
<dbReference type="KEGG" id="tng:GSTEN00026480G001"/>
<gene>
    <name evidence="1" type="ORF">GSTENG00026480001</name>
</gene>
<reference evidence="1" key="1">
    <citation type="journal article" date="2004" name="Nature">
        <title>Genome duplication in the teleost fish Tetraodon nigroviridis reveals the early vertebrate proto-karyotype.</title>
        <authorList>
            <person name="Jaillon O."/>
            <person name="Aury J.-M."/>
            <person name="Brunet F."/>
            <person name="Petit J.-L."/>
            <person name="Stange-Thomann N."/>
            <person name="Mauceli E."/>
            <person name="Bouneau L."/>
            <person name="Fischer C."/>
            <person name="Ozouf-Costaz C."/>
            <person name="Bernot A."/>
            <person name="Nicaud S."/>
            <person name="Jaffe D."/>
            <person name="Fisher S."/>
            <person name="Lutfalla G."/>
            <person name="Dossat C."/>
            <person name="Segurens B."/>
            <person name="Dasilva C."/>
            <person name="Salanoubat M."/>
            <person name="Levy M."/>
            <person name="Boudet N."/>
            <person name="Castellano S."/>
            <person name="Anthouard V."/>
            <person name="Jubin C."/>
            <person name="Castelli V."/>
            <person name="Katinka M."/>
            <person name="Vacherie B."/>
            <person name="Biemont C."/>
            <person name="Skalli Z."/>
            <person name="Cattolico L."/>
            <person name="Poulain J."/>
            <person name="De Berardinis V."/>
            <person name="Cruaud C."/>
            <person name="Duprat S."/>
            <person name="Brottier P."/>
            <person name="Coutanceau J.-P."/>
            <person name="Gouzy J."/>
            <person name="Parra G."/>
            <person name="Lardier G."/>
            <person name="Chapple C."/>
            <person name="McKernan K.J."/>
            <person name="McEwan P."/>
            <person name="Bosak S."/>
            <person name="Kellis M."/>
            <person name="Volff J.-N."/>
            <person name="Guigo R."/>
            <person name="Zody M.C."/>
            <person name="Mesirov J."/>
            <person name="Lindblad-Toh K."/>
            <person name="Birren B."/>
            <person name="Nusbaum C."/>
            <person name="Kahn D."/>
            <person name="Robinson-Rechavi M."/>
            <person name="Laudet V."/>
            <person name="Schachter V."/>
            <person name="Quetier F."/>
            <person name="Saurin W."/>
            <person name="Scarpelli C."/>
            <person name="Wincker P."/>
            <person name="Lander E.S."/>
            <person name="Weissenbach J."/>
            <person name="Roest Crollius H."/>
        </authorList>
    </citation>
    <scope>NUCLEOTIDE SEQUENCE [LARGE SCALE GENOMIC DNA]</scope>
</reference>
<dbReference type="InterPro" id="IPR038885">
    <property type="entry name" value="PLB1"/>
</dbReference>
<feature type="non-terminal residue" evidence="1">
    <location>
        <position position="1"/>
    </location>
</feature>
<organism evidence="1">
    <name type="scientific">Tetraodon nigroviridis</name>
    <name type="common">Spotted green pufferfish</name>
    <name type="synonym">Chelonodon nigroviridis</name>
    <dbReference type="NCBI Taxonomy" id="99883"/>
    <lineage>
        <taxon>Eukaryota</taxon>
        <taxon>Metazoa</taxon>
        <taxon>Chordata</taxon>
        <taxon>Craniata</taxon>
        <taxon>Vertebrata</taxon>
        <taxon>Euteleostomi</taxon>
        <taxon>Actinopterygii</taxon>
        <taxon>Neopterygii</taxon>
        <taxon>Teleostei</taxon>
        <taxon>Neoteleostei</taxon>
        <taxon>Acanthomorphata</taxon>
        <taxon>Eupercaria</taxon>
        <taxon>Tetraodontiformes</taxon>
        <taxon>Tetradontoidea</taxon>
        <taxon>Tetraodontidae</taxon>
        <taxon>Tetraodon</taxon>
    </lineage>
</organism>
<comment type="caution">
    <text evidence="1">The sequence shown here is derived from an EMBL/GenBank/DDBJ whole genome shotgun (WGS) entry which is preliminary data.</text>
</comment>
<dbReference type="GO" id="GO:0004622">
    <property type="term" value="F:phosphatidylcholine lysophospholipase activity"/>
    <property type="evidence" value="ECO:0007669"/>
    <property type="project" value="TreeGrafter"/>
</dbReference>
<protein>
    <submittedName>
        <fullName evidence="1">(spotted green pufferfish) hypothetical protein</fullName>
    </submittedName>
</protein>
<accession>Q4RZI0</accession>
<dbReference type="PANTHER" id="PTHR21325">
    <property type="entry name" value="PHOSPHOLIPASE B, PLB1"/>
    <property type="match status" value="1"/>
</dbReference>
<dbReference type="GO" id="GO:0031526">
    <property type="term" value="C:brush border membrane"/>
    <property type="evidence" value="ECO:0007669"/>
    <property type="project" value="TreeGrafter"/>
</dbReference>
<dbReference type="PANTHER" id="PTHR21325:SF52">
    <property type="entry name" value="PHOSPHOLIPASE B1, MEMBRANE-ASSOCIATED"/>
    <property type="match status" value="1"/>
</dbReference>
<dbReference type="GO" id="GO:0050253">
    <property type="term" value="F:retinyl-palmitate esterase activity"/>
    <property type="evidence" value="ECO:0007669"/>
    <property type="project" value="TreeGrafter"/>
</dbReference>
<dbReference type="OrthoDB" id="10265800at2759"/>
<name>Q4RZI0_TETNG</name>